<reference evidence="2" key="1">
    <citation type="submission" date="2019-10" db="EMBL/GenBank/DDBJ databases">
        <authorList>
            <person name="Soares A.E.R."/>
            <person name="Aleixo A."/>
            <person name="Schneider P."/>
            <person name="Miyaki C.Y."/>
            <person name="Schneider M.P."/>
            <person name="Mello C."/>
            <person name="Vasconcelos A.T.R."/>
        </authorList>
    </citation>
    <scope>NUCLEOTIDE SEQUENCE</scope>
    <source>
        <tissue evidence="2">Muscle</tissue>
    </source>
</reference>
<dbReference type="Proteomes" id="UP001145742">
    <property type="component" value="Unassembled WGS sequence"/>
</dbReference>
<organism evidence="2 3">
    <name type="scientific">Willisornis vidua</name>
    <name type="common">Xingu scale-backed antbird</name>
    <dbReference type="NCBI Taxonomy" id="1566151"/>
    <lineage>
        <taxon>Eukaryota</taxon>
        <taxon>Metazoa</taxon>
        <taxon>Chordata</taxon>
        <taxon>Craniata</taxon>
        <taxon>Vertebrata</taxon>
        <taxon>Euteleostomi</taxon>
        <taxon>Archelosauria</taxon>
        <taxon>Archosauria</taxon>
        <taxon>Dinosauria</taxon>
        <taxon>Saurischia</taxon>
        <taxon>Theropoda</taxon>
        <taxon>Coelurosauria</taxon>
        <taxon>Aves</taxon>
        <taxon>Neognathae</taxon>
        <taxon>Neoaves</taxon>
        <taxon>Telluraves</taxon>
        <taxon>Australaves</taxon>
        <taxon>Passeriformes</taxon>
        <taxon>Thamnophilidae</taxon>
        <taxon>Willisornis</taxon>
    </lineage>
</organism>
<proteinExistence type="predicted"/>
<evidence type="ECO:0000313" key="2">
    <source>
        <dbReference type="EMBL" id="KAJ7406644.1"/>
    </source>
</evidence>
<keyword evidence="3" id="KW-1185">Reference proteome</keyword>
<keyword evidence="1" id="KW-0472">Membrane</keyword>
<feature type="transmembrane region" description="Helical" evidence="1">
    <location>
        <begin position="52"/>
        <end position="72"/>
    </location>
</feature>
<sequence>MGKRRRKQAETELAKAAANVQRSRAMWGQHVTELSLQGLVIKDLQEALPPSLVVLALASSVSILSLAGIGFVRHVEVSSSFSQKPFL</sequence>
<gene>
    <name evidence="2" type="ORF">WISP_132369</name>
</gene>
<accession>A0ABQ9CPC5</accession>
<comment type="caution">
    <text evidence="2">The sequence shown here is derived from an EMBL/GenBank/DDBJ whole genome shotgun (WGS) entry which is preliminary data.</text>
</comment>
<keyword evidence="1" id="KW-1133">Transmembrane helix</keyword>
<evidence type="ECO:0000256" key="1">
    <source>
        <dbReference type="SAM" id="Phobius"/>
    </source>
</evidence>
<dbReference type="EMBL" id="WHWB01034641">
    <property type="protein sequence ID" value="KAJ7406644.1"/>
    <property type="molecule type" value="Genomic_DNA"/>
</dbReference>
<evidence type="ECO:0000313" key="3">
    <source>
        <dbReference type="Proteomes" id="UP001145742"/>
    </source>
</evidence>
<protein>
    <submittedName>
        <fullName evidence="2">Uncharacterized protein</fullName>
    </submittedName>
</protein>
<name>A0ABQ9CPC5_9PASS</name>
<keyword evidence="1" id="KW-0812">Transmembrane</keyword>